<dbReference type="HOGENOM" id="CLU_041141_7_0_11"/>
<dbReference type="AlphaFoldDB" id="Q0RT86"/>
<sequence>MTRTDRLYALMEELRAVAPRPVTVPVLARRLEVSERTVQRDLKALAETGAPVYSATGRGGGWSVDPAMTLPPIGFTPGEALAVAAALAAAEGSAPFADGIRGAMRKIAASLSGQALVEAHELAAQIVALPSRLDPTVRGAVEWALTRREVLSLSYLDAGGRTSEREVEPAGLLAAEGRWYLVAWCRLRRAPRGFRLDRIRAAAPTGQAAPRRELADLLGSAATGAVTPAVLDSLAP</sequence>
<evidence type="ECO:0000259" key="2">
    <source>
        <dbReference type="Pfam" id="PF13280"/>
    </source>
</evidence>
<name>Q0RT86_FRAAA</name>
<dbReference type="InterPro" id="IPR036388">
    <property type="entry name" value="WH-like_DNA-bd_sf"/>
</dbReference>
<gene>
    <name evidence="3" type="ordered locus">FRAAL0540</name>
</gene>
<dbReference type="InterPro" id="IPR026881">
    <property type="entry name" value="WYL_dom"/>
</dbReference>
<proteinExistence type="predicted"/>
<dbReference type="PANTHER" id="PTHR34580:SF1">
    <property type="entry name" value="PROTEIN PAFC"/>
    <property type="match status" value="1"/>
</dbReference>
<protein>
    <submittedName>
        <fullName evidence="3">Transcriptional regulator</fullName>
    </submittedName>
</protein>
<dbReference type="EMBL" id="CT573213">
    <property type="protein sequence ID" value="CAJ59215.1"/>
    <property type="molecule type" value="Genomic_DNA"/>
</dbReference>
<dbReference type="KEGG" id="fal:FRAAL0540"/>
<dbReference type="Pfam" id="PF13280">
    <property type="entry name" value="WYL"/>
    <property type="match status" value="1"/>
</dbReference>
<dbReference type="InterPro" id="IPR051534">
    <property type="entry name" value="CBASS_pafABC_assoc_protein"/>
</dbReference>
<dbReference type="InterPro" id="IPR036390">
    <property type="entry name" value="WH_DNA-bd_sf"/>
</dbReference>
<dbReference type="STRING" id="326424.FRAAL0540"/>
<dbReference type="Proteomes" id="UP000000657">
    <property type="component" value="Chromosome"/>
</dbReference>
<reference evidence="3 4" key="1">
    <citation type="journal article" date="2007" name="Genome Res.">
        <title>Genome characteristics of facultatively symbiotic Frankia sp. strains reflect host range and host plant biogeography.</title>
        <authorList>
            <person name="Normand P."/>
            <person name="Lapierre P."/>
            <person name="Tisa L.S."/>
            <person name="Gogarten J.P."/>
            <person name="Alloisio N."/>
            <person name="Bagnarol E."/>
            <person name="Bassi C.A."/>
            <person name="Berry A.M."/>
            <person name="Bickhart D.M."/>
            <person name="Choisne N."/>
            <person name="Couloux A."/>
            <person name="Cournoyer B."/>
            <person name="Cruveiller S."/>
            <person name="Daubin V."/>
            <person name="Demange N."/>
            <person name="Francino M.P."/>
            <person name="Goltsman E."/>
            <person name="Huang Y."/>
            <person name="Kopp O.R."/>
            <person name="Labarre L."/>
            <person name="Lapidus A."/>
            <person name="Lavire C."/>
            <person name="Marechal J."/>
            <person name="Martinez M."/>
            <person name="Mastronunzio J.E."/>
            <person name="Mullin B.C."/>
            <person name="Niemann J."/>
            <person name="Pujic P."/>
            <person name="Rawnsley T."/>
            <person name="Rouy Z."/>
            <person name="Schenowitz C."/>
            <person name="Sellstedt A."/>
            <person name="Tavares F."/>
            <person name="Tomkins J.P."/>
            <person name="Vallenet D."/>
            <person name="Valverde C."/>
            <person name="Wall L.G."/>
            <person name="Wang Y."/>
            <person name="Medigue C."/>
            <person name="Benson D.R."/>
        </authorList>
    </citation>
    <scope>NUCLEOTIDE SEQUENCE [LARGE SCALE GENOMIC DNA]</scope>
    <source>
        <strain evidence="4">DSM 45986 / CECT 9034 / ACN14a</strain>
    </source>
</reference>
<dbReference type="SUPFAM" id="SSF46785">
    <property type="entry name" value="Winged helix' DNA-binding domain"/>
    <property type="match status" value="1"/>
</dbReference>
<dbReference type="InterPro" id="IPR013196">
    <property type="entry name" value="HTH_11"/>
</dbReference>
<evidence type="ECO:0000313" key="4">
    <source>
        <dbReference type="Proteomes" id="UP000000657"/>
    </source>
</evidence>
<dbReference type="Pfam" id="PF08279">
    <property type="entry name" value="HTH_11"/>
    <property type="match status" value="1"/>
</dbReference>
<feature type="domain" description="WYL" evidence="2">
    <location>
        <begin position="140"/>
        <end position="202"/>
    </location>
</feature>
<evidence type="ECO:0000259" key="1">
    <source>
        <dbReference type="Pfam" id="PF08279"/>
    </source>
</evidence>
<accession>Q0RT86</accession>
<dbReference type="PROSITE" id="PS52050">
    <property type="entry name" value="WYL"/>
    <property type="match status" value="1"/>
</dbReference>
<evidence type="ECO:0000313" key="3">
    <source>
        <dbReference type="EMBL" id="CAJ59215.1"/>
    </source>
</evidence>
<feature type="domain" description="Helix-turn-helix type 11" evidence="1">
    <location>
        <begin position="6"/>
        <end position="59"/>
    </location>
</feature>
<dbReference type="PANTHER" id="PTHR34580">
    <property type="match status" value="1"/>
</dbReference>
<dbReference type="OrthoDB" id="3171994at2"/>
<organism evidence="3 4">
    <name type="scientific">Frankia alni (strain DSM 45986 / CECT 9034 / ACN14a)</name>
    <dbReference type="NCBI Taxonomy" id="326424"/>
    <lineage>
        <taxon>Bacteria</taxon>
        <taxon>Bacillati</taxon>
        <taxon>Actinomycetota</taxon>
        <taxon>Actinomycetes</taxon>
        <taxon>Frankiales</taxon>
        <taxon>Frankiaceae</taxon>
        <taxon>Frankia</taxon>
    </lineage>
</organism>
<dbReference type="RefSeq" id="WP_011601793.1">
    <property type="nucleotide sequence ID" value="NC_008278.1"/>
</dbReference>
<keyword evidence="4" id="KW-1185">Reference proteome</keyword>
<dbReference type="eggNOG" id="COG2378">
    <property type="taxonomic scope" value="Bacteria"/>
</dbReference>
<dbReference type="Gene3D" id="1.10.10.10">
    <property type="entry name" value="Winged helix-like DNA-binding domain superfamily/Winged helix DNA-binding domain"/>
    <property type="match status" value="1"/>
</dbReference>